<dbReference type="Proteomes" id="UP001457282">
    <property type="component" value="Unassembled WGS sequence"/>
</dbReference>
<dbReference type="InterPro" id="IPR001878">
    <property type="entry name" value="Znf_CCHC"/>
</dbReference>
<keyword evidence="2" id="KW-0863">Zinc-finger</keyword>
<sequence length="1278" mass="145376">MSGNIQIPIFNGENFDYWMIKMKTLFNTHDLWWYIETGYAVPSITGVLDEAQQLELKTNIQKDSKALGILHGAVSAEIFPRISNEVTAKAAWDVLSLEYRGSKKVREVKLQSLRRDFEYTKMNESEMLSNYLTRLTDIVNQMKTYGEVIPEKRVVQKILLGLNKNYNSIVAIIEETKDLETVGVQDVIGSIKAFDQRVSKQAENAAESAFQTLNLNSSQGRGNEPYPKKNWKGKGKKWVGKGNTEGKKNTESSTSKKKCNICEKFHPGECWWKGKPKCYNCGRFGHTKNNCDNKGHQQQANCVEDQGEIGNMFFVSHEATGEKDEHVWLVDSACSNHMTSNAKLLYEVDHSRTTRVKTANGVLVNSKGVGSILVQTKKGKMFIRDVMLVPDLDENLLSLGQLMEHGYHLHFGDTTCKIFEKGNPTQLMVEIEMRKNRSFPLSFNYSNELAMKMDVQGDSWLWHRRLGHLNFQSLKHLHQHDMVYGLPKIQEVNEVCEGCALGKQHRDSFPQGKAWRAKAPLELIHSDVCGPMKTTTEAGNRYFLTFIDDFSRMTWVYSLRQKSEVFSIFKKFQVMVERQSGHQIKVLRSDRGGEYTSSEFHKFCQDIGLERQLTVSYTPQQNGELRQKLDESSERCVFVGYASHTKGYRLYNLKKKKVIICRDVLFNEKAAWDWNQNSVQQQSVQIRLDEEQQNEDVVEQGSPPQTPPAMSSRQDSPTTSTHGSSPSTISPQQGSPAPSTPSSTPIRMRSLNDVYESCNACLFEPEKFEEAVKEKEWRTAMQEEINVIEKNKTWELVDRPNDKDVIGVKWIYKTKLNQDGSVERNKARLVAKGYSQIPGVDFHETFAPVARHETIRGLISIAAQKGWYLHQLDVKSAFLNGVLKEDVFVDQPQGFVIKGEEQKVYKLKKALYGLKQAPRAWYGEIDSYFSERGFQRSQNEPALYTKIEGKSDILIVSLYVDDLVITGNCVRLITEFKSDMKKKYEMSDLGLLHYFLGIGIIQSDEGIFITQEKYAKALLERFKMIGCNPVATPLVVNEKFQKEDGSGEADATLYRNLVGSLLYLTATRPDIMFATSLLSRFMHKPTCIHYGAAKRILRYIQGTIKFGIMYERNVEPKLFGFCDSDWGGSVDDLKSTSGYTFTLGTGVFSWASNKQKSVALSTAEAEYVSASTATSQAVWLRRIIEDFGEKQKEATPLLCDNKSAIAMSKNPVYHSRAKHIALKYHYIRDAVEENQVDIVYCNTEDQVADIFTKALARERFVYLRGLLGVKQQSIKGEC</sequence>
<evidence type="ECO:0000259" key="4">
    <source>
        <dbReference type="PROSITE" id="PS50158"/>
    </source>
</evidence>
<proteinExistence type="predicted"/>
<gene>
    <name evidence="6" type="ORF">M0R45_025295</name>
</gene>
<evidence type="ECO:0000313" key="6">
    <source>
        <dbReference type="EMBL" id="KAK9928148.1"/>
    </source>
</evidence>
<feature type="region of interest" description="Disordered" evidence="3">
    <location>
        <begin position="215"/>
        <end position="253"/>
    </location>
</feature>
<dbReference type="GO" id="GO:0008270">
    <property type="term" value="F:zinc ion binding"/>
    <property type="evidence" value="ECO:0007669"/>
    <property type="project" value="UniProtKB-KW"/>
</dbReference>
<dbReference type="Pfam" id="PF22936">
    <property type="entry name" value="Pol_BBD"/>
    <property type="match status" value="1"/>
</dbReference>
<dbReference type="CDD" id="cd09272">
    <property type="entry name" value="RNase_HI_RT_Ty1"/>
    <property type="match status" value="1"/>
</dbReference>
<dbReference type="PROSITE" id="PS50994">
    <property type="entry name" value="INTEGRASE"/>
    <property type="match status" value="1"/>
</dbReference>
<evidence type="ECO:0000256" key="1">
    <source>
        <dbReference type="ARBA" id="ARBA00022750"/>
    </source>
</evidence>
<accession>A0AAW1WU20</accession>
<dbReference type="Pfam" id="PF13976">
    <property type="entry name" value="gag_pre-integrs"/>
    <property type="match status" value="1"/>
</dbReference>
<feature type="domain" description="CCHC-type" evidence="4">
    <location>
        <begin position="277"/>
        <end position="291"/>
    </location>
</feature>
<dbReference type="GO" id="GO:0015074">
    <property type="term" value="P:DNA integration"/>
    <property type="evidence" value="ECO:0007669"/>
    <property type="project" value="InterPro"/>
</dbReference>
<organism evidence="6 7">
    <name type="scientific">Rubus argutus</name>
    <name type="common">Southern blackberry</name>
    <dbReference type="NCBI Taxonomy" id="59490"/>
    <lineage>
        <taxon>Eukaryota</taxon>
        <taxon>Viridiplantae</taxon>
        <taxon>Streptophyta</taxon>
        <taxon>Embryophyta</taxon>
        <taxon>Tracheophyta</taxon>
        <taxon>Spermatophyta</taxon>
        <taxon>Magnoliopsida</taxon>
        <taxon>eudicotyledons</taxon>
        <taxon>Gunneridae</taxon>
        <taxon>Pentapetalae</taxon>
        <taxon>rosids</taxon>
        <taxon>fabids</taxon>
        <taxon>Rosales</taxon>
        <taxon>Rosaceae</taxon>
        <taxon>Rosoideae</taxon>
        <taxon>Rosoideae incertae sedis</taxon>
        <taxon>Rubus</taxon>
    </lineage>
</organism>
<dbReference type="InterPro" id="IPR001584">
    <property type="entry name" value="Integrase_cat-core"/>
</dbReference>
<dbReference type="Pfam" id="PF07727">
    <property type="entry name" value="RVT_2"/>
    <property type="match status" value="1"/>
</dbReference>
<evidence type="ECO:0000256" key="2">
    <source>
        <dbReference type="PROSITE-ProRule" id="PRU00047"/>
    </source>
</evidence>
<keyword evidence="2" id="KW-0479">Metal-binding</keyword>
<evidence type="ECO:0000259" key="5">
    <source>
        <dbReference type="PROSITE" id="PS50994"/>
    </source>
</evidence>
<dbReference type="PANTHER" id="PTHR11439">
    <property type="entry name" value="GAG-POL-RELATED RETROTRANSPOSON"/>
    <property type="match status" value="1"/>
</dbReference>
<dbReference type="SUPFAM" id="SSF53098">
    <property type="entry name" value="Ribonuclease H-like"/>
    <property type="match status" value="1"/>
</dbReference>
<evidence type="ECO:0000313" key="7">
    <source>
        <dbReference type="Proteomes" id="UP001457282"/>
    </source>
</evidence>
<dbReference type="InterPro" id="IPR057670">
    <property type="entry name" value="SH3_retrovirus"/>
</dbReference>
<reference evidence="6 7" key="1">
    <citation type="journal article" date="2023" name="G3 (Bethesda)">
        <title>A chromosome-length genome assembly and annotation of blackberry (Rubus argutus, cv. 'Hillquist').</title>
        <authorList>
            <person name="Bruna T."/>
            <person name="Aryal R."/>
            <person name="Dudchenko O."/>
            <person name="Sargent D.J."/>
            <person name="Mead D."/>
            <person name="Buti M."/>
            <person name="Cavallini A."/>
            <person name="Hytonen T."/>
            <person name="Andres J."/>
            <person name="Pham M."/>
            <person name="Weisz D."/>
            <person name="Mascagni F."/>
            <person name="Usai G."/>
            <person name="Natali L."/>
            <person name="Bassil N."/>
            <person name="Fernandez G.E."/>
            <person name="Lomsadze A."/>
            <person name="Armour M."/>
            <person name="Olukolu B."/>
            <person name="Poorten T."/>
            <person name="Britton C."/>
            <person name="Davik J."/>
            <person name="Ashrafi H."/>
            <person name="Aiden E.L."/>
            <person name="Borodovsky M."/>
            <person name="Worthington M."/>
        </authorList>
    </citation>
    <scope>NUCLEOTIDE SEQUENCE [LARGE SCALE GENOMIC DNA]</scope>
    <source>
        <strain evidence="6">PI 553951</strain>
    </source>
</reference>
<dbReference type="AlphaFoldDB" id="A0AAW1WU20"/>
<keyword evidence="1" id="KW-0645">Protease</keyword>
<dbReference type="Gene3D" id="3.30.420.10">
    <property type="entry name" value="Ribonuclease H-like superfamily/Ribonuclease H"/>
    <property type="match status" value="1"/>
</dbReference>
<dbReference type="Pfam" id="PF25597">
    <property type="entry name" value="SH3_retrovirus"/>
    <property type="match status" value="1"/>
</dbReference>
<keyword evidence="1" id="KW-0064">Aspartyl protease</keyword>
<keyword evidence="7" id="KW-1185">Reference proteome</keyword>
<dbReference type="EMBL" id="JBEDUW010000005">
    <property type="protein sequence ID" value="KAK9928148.1"/>
    <property type="molecule type" value="Genomic_DNA"/>
</dbReference>
<dbReference type="Pfam" id="PF00665">
    <property type="entry name" value="rve"/>
    <property type="match status" value="1"/>
</dbReference>
<keyword evidence="2" id="KW-0862">Zinc</keyword>
<feature type="compositionally biased region" description="Basic residues" evidence="3">
    <location>
        <begin position="229"/>
        <end position="239"/>
    </location>
</feature>
<dbReference type="GO" id="GO:0004190">
    <property type="term" value="F:aspartic-type endopeptidase activity"/>
    <property type="evidence" value="ECO:0007669"/>
    <property type="project" value="UniProtKB-KW"/>
</dbReference>
<dbReference type="InterPro" id="IPR043502">
    <property type="entry name" value="DNA/RNA_pol_sf"/>
</dbReference>
<feature type="domain" description="Integrase catalytic" evidence="5">
    <location>
        <begin position="516"/>
        <end position="627"/>
    </location>
</feature>
<dbReference type="PROSITE" id="PS50158">
    <property type="entry name" value="ZF_CCHC"/>
    <property type="match status" value="1"/>
</dbReference>
<dbReference type="InterPro" id="IPR012337">
    <property type="entry name" value="RNaseH-like_sf"/>
</dbReference>
<protein>
    <submittedName>
        <fullName evidence="6">Uncharacterized protein</fullName>
    </submittedName>
</protein>
<dbReference type="SMART" id="SM00343">
    <property type="entry name" value="ZnF_C2HC"/>
    <property type="match status" value="1"/>
</dbReference>
<keyword evidence="1" id="KW-0378">Hydrolase</keyword>
<evidence type="ECO:0000256" key="3">
    <source>
        <dbReference type="SAM" id="MobiDB-lite"/>
    </source>
</evidence>
<dbReference type="SUPFAM" id="SSF56672">
    <property type="entry name" value="DNA/RNA polymerases"/>
    <property type="match status" value="1"/>
</dbReference>
<dbReference type="InterPro" id="IPR013103">
    <property type="entry name" value="RVT_2"/>
</dbReference>
<feature type="region of interest" description="Disordered" evidence="3">
    <location>
        <begin position="690"/>
        <end position="747"/>
    </location>
</feature>
<dbReference type="GO" id="GO:0003676">
    <property type="term" value="F:nucleic acid binding"/>
    <property type="evidence" value="ECO:0007669"/>
    <property type="project" value="InterPro"/>
</dbReference>
<name>A0AAW1WU20_RUBAR</name>
<dbReference type="Pfam" id="PF14223">
    <property type="entry name" value="Retrotran_gag_2"/>
    <property type="match status" value="1"/>
</dbReference>
<dbReference type="InterPro" id="IPR054722">
    <property type="entry name" value="PolX-like_BBD"/>
</dbReference>
<comment type="caution">
    <text evidence="6">The sequence shown here is derived from an EMBL/GenBank/DDBJ whole genome shotgun (WGS) entry which is preliminary data.</text>
</comment>
<feature type="compositionally biased region" description="Low complexity" evidence="3">
    <location>
        <begin position="716"/>
        <end position="745"/>
    </location>
</feature>
<dbReference type="PANTHER" id="PTHR11439:SF502">
    <property type="entry name" value="SECRETED RXLR EFFECTOR PROTEIN 161-LIKE"/>
    <property type="match status" value="1"/>
</dbReference>
<dbReference type="InterPro" id="IPR025724">
    <property type="entry name" value="GAG-pre-integrase_dom"/>
</dbReference>
<dbReference type="InterPro" id="IPR036397">
    <property type="entry name" value="RNaseH_sf"/>
</dbReference>